<evidence type="ECO:0000259" key="2">
    <source>
        <dbReference type="PROSITE" id="PS50983"/>
    </source>
</evidence>
<dbReference type="PROSITE" id="PS50983">
    <property type="entry name" value="FE_B12_PBP"/>
    <property type="match status" value="1"/>
</dbReference>
<keyword evidence="1" id="KW-1133">Transmembrane helix</keyword>
<proteinExistence type="predicted"/>
<name>A0ABY8CPQ8_9HYPH</name>
<dbReference type="PANTHER" id="PTHR30535:SF34">
    <property type="entry name" value="MOLYBDATE-BINDING PROTEIN MOLA"/>
    <property type="match status" value="1"/>
</dbReference>
<dbReference type="Gene3D" id="3.40.50.1980">
    <property type="entry name" value="Nitrogenase molybdenum iron protein domain"/>
    <property type="match status" value="2"/>
</dbReference>
<dbReference type="Pfam" id="PF01497">
    <property type="entry name" value="Peripla_BP_2"/>
    <property type="match status" value="1"/>
</dbReference>
<keyword evidence="1" id="KW-0812">Transmembrane</keyword>
<keyword evidence="1" id="KW-0472">Membrane</keyword>
<evidence type="ECO:0000313" key="4">
    <source>
        <dbReference type="Proteomes" id="UP001235547"/>
    </source>
</evidence>
<evidence type="ECO:0000313" key="3">
    <source>
        <dbReference type="EMBL" id="WEX80641.1"/>
    </source>
</evidence>
<evidence type="ECO:0000256" key="1">
    <source>
        <dbReference type="SAM" id="Phobius"/>
    </source>
</evidence>
<sequence>MAQIAPIIRQRRIIVRRKPSVLRAAIAFLAILIPAVAFAGEQASTDRQAPITVTDIAGREVTVNAPVKRMLLGEGRQLYLVASLEPEDPLARVVAWRNDLIEADPATYAQYLGAFPKLAKLQAFPGQENGLIDIESTIVLKPDVVLLNLEAMRANEDAKYIEKLAELKIPVLYIDFRHYPLKNTEPTIRLLGKIMGREARAEEIIAFRHEAMARVTDVIAQAKPERPRVFIERIGGYADDCCLTFGAENFGKYAELAGGHNIGSDILPSTFGQLNPEQVIAANPEHVVVTSADWEAYVPGGHWIPLGPGADPNVTRQKLEWYTSRSAYTDIAAQKARNFHGIWHQFYNSPYEFVAVQQLAKWFHPDLFADLDPDATFAEYHRRFLPIPYRPGYAISLAGSAE</sequence>
<keyword evidence="4" id="KW-1185">Reference proteome</keyword>
<dbReference type="PANTHER" id="PTHR30535">
    <property type="entry name" value="VITAMIN B12-BINDING PROTEIN"/>
    <property type="match status" value="1"/>
</dbReference>
<organism evidence="3 4">
    <name type="scientific">Sinorhizobium numidicum</name>
    <dbReference type="NCBI Taxonomy" id="680248"/>
    <lineage>
        <taxon>Bacteria</taxon>
        <taxon>Pseudomonadati</taxon>
        <taxon>Pseudomonadota</taxon>
        <taxon>Alphaproteobacteria</taxon>
        <taxon>Hyphomicrobiales</taxon>
        <taxon>Rhizobiaceae</taxon>
        <taxon>Sinorhizobium/Ensifer group</taxon>
        <taxon>Sinorhizobium</taxon>
    </lineage>
</organism>
<dbReference type="CDD" id="cd01139">
    <property type="entry name" value="TroA_f"/>
    <property type="match status" value="1"/>
</dbReference>
<feature type="domain" description="Fe/B12 periplasmic-binding" evidence="2">
    <location>
        <begin position="59"/>
        <end position="371"/>
    </location>
</feature>
<dbReference type="SUPFAM" id="SSF53807">
    <property type="entry name" value="Helical backbone' metal receptor"/>
    <property type="match status" value="1"/>
</dbReference>
<protein>
    <submittedName>
        <fullName evidence="3">ABC transporter substrate-binding protein</fullName>
    </submittedName>
</protein>
<dbReference type="Proteomes" id="UP001235547">
    <property type="component" value="Chromosome 2"/>
</dbReference>
<accession>A0ABY8CPQ8</accession>
<dbReference type="EMBL" id="CP120370">
    <property type="protein sequence ID" value="WEX80641.1"/>
    <property type="molecule type" value="Genomic_DNA"/>
</dbReference>
<reference evidence="3 4" key="1">
    <citation type="submission" date="2023-03" db="EMBL/GenBank/DDBJ databases">
        <authorList>
            <person name="Kaur S."/>
            <person name="Espinosa-Saiz D."/>
            <person name="Velazquez E."/>
            <person name="Menendez E."/>
            <person name="diCenzo G.C."/>
        </authorList>
    </citation>
    <scope>NUCLEOTIDE SEQUENCE [LARGE SCALE GENOMIC DNA]</scope>
    <source>
        <strain evidence="3 4">LMG 27395</strain>
    </source>
</reference>
<dbReference type="InterPro" id="IPR050902">
    <property type="entry name" value="ABC_Transporter_SBP"/>
</dbReference>
<feature type="transmembrane region" description="Helical" evidence="1">
    <location>
        <begin position="21"/>
        <end position="40"/>
    </location>
</feature>
<gene>
    <name evidence="3" type="ORF">PYH38_002113</name>
</gene>
<dbReference type="InterPro" id="IPR002491">
    <property type="entry name" value="ABC_transptr_periplasmic_BD"/>
</dbReference>